<organism evidence="1 2">
    <name type="scientific">Gaiella occulta</name>
    <dbReference type="NCBI Taxonomy" id="1002870"/>
    <lineage>
        <taxon>Bacteria</taxon>
        <taxon>Bacillati</taxon>
        <taxon>Actinomycetota</taxon>
        <taxon>Thermoleophilia</taxon>
        <taxon>Gaiellales</taxon>
        <taxon>Gaiellaceae</taxon>
        <taxon>Gaiella</taxon>
    </lineage>
</organism>
<proteinExistence type="predicted"/>
<dbReference type="RefSeq" id="WP_114797306.1">
    <property type="nucleotide sequence ID" value="NZ_QQZY01000010.1"/>
</dbReference>
<accession>A0A7M2YTU4</accession>
<protein>
    <submittedName>
        <fullName evidence="1">Uncharacterized protein</fullName>
    </submittedName>
</protein>
<evidence type="ECO:0000313" key="2">
    <source>
        <dbReference type="Proteomes" id="UP000254134"/>
    </source>
</evidence>
<reference evidence="1 2" key="1">
    <citation type="submission" date="2018-07" db="EMBL/GenBank/DDBJ databases">
        <title>High-quality-draft genome sequence of Gaiella occulta.</title>
        <authorList>
            <person name="Severino R."/>
            <person name="Froufe H.J.C."/>
            <person name="Rainey F.A."/>
            <person name="Barroso C."/>
            <person name="Albuquerque L."/>
            <person name="Lobo-Da-Cunha A."/>
            <person name="Da Costa M.S."/>
            <person name="Egas C."/>
        </authorList>
    </citation>
    <scope>NUCLEOTIDE SEQUENCE [LARGE SCALE GENOMIC DNA]</scope>
    <source>
        <strain evidence="1 2">F2-233</strain>
    </source>
</reference>
<dbReference type="Proteomes" id="UP000254134">
    <property type="component" value="Unassembled WGS sequence"/>
</dbReference>
<keyword evidence="2" id="KW-1185">Reference proteome</keyword>
<name>A0A7M2YTU4_9ACTN</name>
<reference evidence="2" key="2">
    <citation type="journal article" date="2019" name="MicrobiologyOpen">
        <title>High-quality draft genome sequence of Gaiella occulta isolated from a 150 meter deep mineral water borehole and comparison with the genome sequences of other deep-branching lineages of the phylum Actinobacteria.</title>
        <authorList>
            <person name="Severino R."/>
            <person name="Froufe H.J.C."/>
            <person name="Barroso C."/>
            <person name="Albuquerque L."/>
            <person name="Lobo-da-Cunha A."/>
            <person name="da Costa M.S."/>
            <person name="Egas C."/>
        </authorList>
    </citation>
    <scope>NUCLEOTIDE SEQUENCE [LARGE SCALE GENOMIC DNA]</scope>
    <source>
        <strain evidence="2">F2-233</strain>
    </source>
</reference>
<dbReference type="EMBL" id="QQZY01000010">
    <property type="protein sequence ID" value="RDI73314.1"/>
    <property type="molecule type" value="Genomic_DNA"/>
</dbReference>
<evidence type="ECO:0000313" key="1">
    <source>
        <dbReference type="EMBL" id="RDI73314.1"/>
    </source>
</evidence>
<sequence length="232" mass="22364">MADGIPITAGAGTTVATDDTGATGHVQLFKLAYSADGSPTLVPADANGLLVNTELTTADVDTGAGTDTRAVVGLVLAAAGGGQLAPGDATNGLKVQVATMPAAADTTDSISAAAQTGVLKSGLASVTVKKAKANVAASTTDSVLVAAVAGKKIRVISVRLHAGGTATNVTFNSKPAGAGVAISPTYACGANGGRSDSSPQGDFEFETAVGEELSVTTGAGSTVGVGVSYVEV</sequence>
<gene>
    <name evidence="1" type="ORF">Gocc_2914</name>
</gene>
<comment type="caution">
    <text evidence="1">The sequence shown here is derived from an EMBL/GenBank/DDBJ whole genome shotgun (WGS) entry which is preliminary data.</text>
</comment>
<dbReference type="AlphaFoldDB" id="A0A7M2YTU4"/>